<feature type="transmembrane region" description="Helical" evidence="1">
    <location>
        <begin position="7"/>
        <end position="32"/>
    </location>
</feature>
<keyword evidence="1" id="KW-1133">Transmembrane helix</keyword>
<comment type="caution">
    <text evidence="2">The sequence shown here is derived from an EMBL/GenBank/DDBJ whole genome shotgun (WGS) entry which is preliminary data.</text>
</comment>
<sequence length="148" mass="16934">MKKYKQVILISVVWALSLISVSWLFGIGGYALGTAESITTSQVTLNSSTANARALTLAAFHMEESERSDSIVLLEDMLIREIESYYSFKDQLAWYTPKLERFHLFSPIQSSEGKMRIVAKYVHNYIGQDQISENEALQRLMDEYPNTR</sequence>
<keyword evidence="1" id="KW-0812">Transmembrane</keyword>
<organism evidence="2 3">
    <name type="scientific">Corallincola spongiicola</name>
    <dbReference type="NCBI Taxonomy" id="2520508"/>
    <lineage>
        <taxon>Bacteria</taxon>
        <taxon>Pseudomonadati</taxon>
        <taxon>Pseudomonadota</taxon>
        <taxon>Gammaproteobacteria</taxon>
        <taxon>Alteromonadales</taxon>
        <taxon>Psychromonadaceae</taxon>
        <taxon>Corallincola</taxon>
    </lineage>
</organism>
<evidence type="ECO:0000313" key="2">
    <source>
        <dbReference type="EMBL" id="TAA48298.1"/>
    </source>
</evidence>
<protein>
    <submittedName>
        <fullName evidence="2">Uncharacterized protein</fullName>
    </submittedName>
</protein>
<name>A0ABY1WU87_9GAMM</name>
<dbReference type="RefSeq" id="WP_130565718.1">
    <property type="nucleotide sequence ID" value="NZ_SHLY01000001.1"/>
</dbReference>
<keyword evidence="3" id="KW-1185">Reference proteome</keyword>
<dbReference type="EMBL" id="SHLY01000001">
    <property type="protein sequence ID" value="TAA48298.1"/>
    <property type="molecule type" value="Genomic_DNA"/>
</dbReference>
<accession>A0ABY1WU87</accession>
<evidence type="ECO:0000313" key="3">
    <source>
        <dbReference type="Proteomes" id="UP000292544"/>
    </source>
</evidence>
<reference evidence="3" key="1">
    <citation type="submission" date="2019-02" db="EMBL/GenBank/DDBJ databases">
        <title>Draft genome sequence of Muricauda sp. 176CP4-71.</title>
        <authorList>
            <person name="Park J.-S."/>
        </authorList>
    </citation>
    <scope>NUCLEOTIDE SEQUENCE [LARGE SCALE GENOMIC DNA]</scope>
    <source>
        <strain evidence="3">176GS2-150</strain>
    </source>
</reference>
<evidence type="ECO:0000256" key="1">
    <source>
        <dbReference type="SAM" id="Phobius"/>
    </source>
</evidence>
<gene>
    <name evidence="2" type="ORF">EXY25_03435</name>
</gene>
<keyword evidence="1" id="KW-0472">Membrane</keyword>
<proteinExistence type="predicted"/>
<dbReference type="Proteomes" id="UP000292544">
    <property type="component" value="Unassembled WGS sequence"/>
</dbReference>